<dbReference type="PROSITE" id="PS00444">
    <property type="entry name" value="POLYPRENYL_SYNTHASE_2"/>
    <property type="match status" value="1"/>
</dbReference>
<keyword evidence="3" id="KW-0808">Transferase</keyword>
<dbReference type="GO" id="GO:0004659">
    <property type="term" value="F:prenyltransferase activity"/>
    <property type="evidence" value="ECO:0007669"/>
    <property type="project" value="InterPro"/>
</dbReference>
<dbReference type="SUPFAM" id="SSF48576">
    <property type="entry name" value="Terpenoid synthases"/>
    <property type="match status" value="1"/>
</dbReference>
<keyword evidence="7" id="KW-1185">Reference proteome</keyword>
<evidence type="ECO:0000256" key="4">
    <source>
        <dbReference type="ARBA" id="ARBA00022723"/>
    </source>
</evidence>
<evidence type="ECO:0000256" key="2">
    <source>
        <dbReference type="ARBA" id="ARBA00006706"/>
    </source>
</evidence>
<comment type="similarity">
    <text evidence="2">Belongs to the FPP/GGPP synthase family.</text>
</comment>
<dbReference type="AlphaFoldDB" id="A0A267MG78"/>
<dbReference type="PANTHER" id="PTHR12001">
    <property type="entry name" value="GERANYLGERANYL PYROPHOSPHATE SYNTHASE"/>
    <property type="match status" value="1"/>
</dbReference>
<name>A0A267MG78_9FIRM</name>
<gene>
    <name evidence="6" type="ORF">CCE28_15745</name>
</gene>
<evidence type="ECO:0000256" key="3">
    <source>
        <dbReference type="ARBA" id="ARBA00022679"/>
    </source>
</evidence>
<dbReference type="InterPro" id="IPR033749">
    <property type="entry name" value="Polyprenyl_synt_CS"/>
</dbReference>
<organism evidence="6 7">
    <name type="scientific">Anaeromicrobium sediminis</name>
    <dbReference type="NCBI Taxonomy" id="1478221"/>
    <lineage>
        <taxon>Bacteria</taxon>
        <taxon>Bacillati</taxon>
        <taxon>Bacillota</taxon>
        <taxon>Clostridia</taxon>
        <taxon>Peptostreptococcales</taxon>
        <taxon>Thermotaleaceae</taxon>
        <taxon>Anaeromicrobium</taxon>
    </lineage>
</organism>
<dbReference type="Pfam" id="PF00348">
    <property type="entry name" value="polyprenyl_synt"/>
    <property type="match status" value="1"/>
</dbReference>
<sequence>MEDELNNLVNDAGIPSVSKLYGYFFQNSGKHLRPALVFLSAGAVKKQQTNEENHLIQLGFALELLHSASLVHDDIIDEDMTRRGQKTLNNMFGNKIAVLAGDTLFSHAYSITSNLFPREYSQVVADLSFKMCVAEIEQAKGNINREKYFNIIEGKTALFTSVCCKLGAILAGGTKSEIKSLESFGLNFGMAYQIKDDFVDGDPNALKYVTMDDARAFSSKAKKAIAGLDDSVYKQNLCELMDYMMNV</sequence>
<keyword evidence="5" id="KW-0460">Magnesium</keyword>
<dbReference type="OrthoDB" id="9805316at2"/>
<evidence type="ECO:0000256" key="5">
    <source>
        <dbReference type="ARBA" id="ARBA00022842"/>
    </source>
</evidence>
<dbReference type="Gene3D" id="1.10.600.10">
    <property type="entry name" value="Farnesyl Diphosphate Synthase"/>
    <property type="match status" value="1"/>
</dbReference>
<dbReference type="PROSITE" id="PS00723">
    <property type="entry name" value="POLYPRENYL_SYNTHASE_1"/>
    <property type="match status" value="1"/>
</dbReference>
<evidence type="ECO:0000313" key="6">
    <source>
        <dbReference type="EMBL" id="PAB58402.1"/>
    </source>
</evidence>
<dbReference type="GO" id="GO:0008299">
    <property type="term" value="P:isoprenoid biosynthetic process"/>
    <property type="evidence" value="ECO:0007669"/>
    <property type="project" value="InterPro"/>
</dbReference>
<proteinExistence type="inferred from homology"/>
<dbReference type="EMBL" id="NIBG01000016">
    <property type="protein sequence ID" value="PAB58402.1"/>
    <property type="molecule type" value="Genomic_DNA"/>
</dbReference>
<dbReference type="CDD" id="cd00685">
    <property type="entry name" value="Trans_IPPS_HT"/>
    <property type="match status" value="1"/>
</dbReference>
<evidence type="ECO:0000313" key="7">
    <source>
        <dbReference type="Proteomes" id="UP000216024"/>
    </source>
</evidence>
<reference evidence="6 7" key="1">
    <citation type="submission" date="2017-06" db="EMBL/GenBank/DDBJ databases">
        <title>Draft genome sequence of anaerobic fermentative bacterium Anaeromicrobium sediminis DY2726D isolated from West Pacific Ocean sediments.</title>
        <authorList>
            <person name="Zeng X."/>
        </authorList>
    </citation>
    <scope>NUCLEOTIDE SEQUENCE [LARGE SCALE GENOMIC DNA]</scope>
    <source>
        <strain evidence="6 7">DY2726D</strain>
    </source>
</reference>
<protein>
    <recommendedName>
        <fullName evidence="8">Polyprenyl synthetase</fullName>
    </recommendedName>
</protein>
<comment type="cofactor">
    <cofactor evidence="1">
        <name>Mg(2+)</name>
        <dbReference type="ChEBI" id="CHEBI:18420"/>
    </cofactor>
</comment>
<dbReference type="Proteomes" id="UP000216024">
    <property type="component" value="Unassembled WGS sequence"/>
</dbReference>
<dbReference type="InterPro" id="IPR008949">
    <property type="entry name" value="Isoprenoid_synthase_dom_sf"/>
</dbReference>
<dbReference type="SFLD" id="SFLDS00005">
    <property type="entry name" value="Isoprenoid_Synthase_Type_I"/>
    <property type="match status" value="1"/>
</dbReference>
<accession>A0A267MG78</accession>
<dbReference type="PANTHER" id="PTHR12001:SF69">
    <property type="entry name" value="ALL TRANS-POLYPRENYL-DIPHOSPHATE SYNTHASE PDSS1"/>
    <property type="match status" value="1"/>
</dbReference>
<evidence type="ECO:0008006" key="8">
    <source>
        <dbReference type="Google" id="ProtNLM"/>
    </source>
</evidence>
<evidence type="ECO:0000256" key="1">
    <source>
        <dbReference type="ARBA" id="ARBA00001946"/>
    </source>
</evidence>
<comment type="caution">
    <text evidence="6">The sequence shown here is derived from an EMBL/GenBank/DDBJ whole genome shotgun (WGS) entry which is preliminary data.</text>
</comment>
<dbReference type="InterPro" id="IPR000092">
    <property type="entry name" value="Polyprenyl_synt"/>
</dbReference>
<dbReference type="GO" id="GO:0046872">
    <property type="term" value="F:metal ion binding"/>
    <property type="evidence" value="ECO:0007669"/>
    <property type="project" value="UniProtKB-KW"/>
</dbReference>
<keyword evidence="4" id="KW-0479">Metal-binding</keyword>